<protein>
    <submittedName>
        <fullName evidence="1">Tail fiber protein</fullName>
    </submittedName>
</protein>
<dbReference type="EMBL" id="JACVHL010000022">
    <property type="protein sequence ID" value="MCC3807183.1"/>
    <property type="molecule type" value="Genomic_DNA"/>
</dbReference>
<dbReference type="GO" id="GO:0019062">
    <property type="term" value="P:virion attachment to host cell"/>
    <property type="evidence" value="ECO:0007669"/>
    <property type="project" value="InterPro"/>
</dbReference>
<dbReference type="Proteomes" id="UP000726777">
    <property type="component" value="Unassembled WGS sequence"/>
</dbReference>
<dbReference type="Pfam" id="PF03406">
    <property type="entry name" value="Phage_fiber_2"/>
    <property type="match status" value="1"/>
</dbReference>
<dbReference type="GO" id="GO:0046718">
    <property type="term" value="P:symbiont entry into host cell"/>
    <property type="evidence" value="ECO:0007669"/>
    <property type="project" value="InterPro"/>
</dbReference>
<organism evidence="1 2">
    <name type="scientific">Vibrio parahaemolyticus</name>
    <dbReference type="NCBI Taxonomy" id="670"/>
    <lineage>
        <taxon>Bacteria</taxon>
        <taxon>Pseudomonadati</taxon>
        <taxon>Pseudomonadota</taxon>
        <taxon>Gammaproteobacteria</taxon>
        <taxon>Vibrionales</taxon>
        <taxon>Vibrionaceae</taxon>
        <taxon>Vibrio</taxon>
    </lineage>
</organism>
<dbReference type="AlphaFoldDB" id="A0A9Q3UE68"/>
<evidence type="ECO:0000313" key="2">
    <source>
        <dbReference type="Proteomes" id="UP000726777"/>
    </source>
</evidence>
<comment type="caution">
    <text evidence="1">The sequence shown here is derived from an EMBL/GenBank/DDBJ whole genome shotgun (WGS) entry which is preliminary data.</text>
</comment>
<dbReference type="InterPro" id="IPR005068">
    <property type="entry name" value="Phage_lambda_Stf-r2"/>
</dbReference>
<accession>A0A9Q3UE68</accession>
<gene>
    <name evidence="1" type="ORF">IB292_19400</name>
</gene>
<name>A0A9Q3UE68_VIBPH</name>
<evidence type="ECO:0000313" key="1">
    <source>
        <dbReference type="EMBL" id="MCC3807183.1"/>
    </source>
</evidence>
<sequence>MGLSQVNTKAENAQNTADNKWTAQNATTAQKGIVQLSDVVTSTSTTLAATANAAKKAYDKAANAQETADEKYDKTGGRITGVVEQYIDGIGTRMASSSTTKAGYLQAGNYDTSQPQKMAISGISGVQLSELNIHMKGTAAPKLNGRDIFVEMPLDSETNPYDVYNAASFTYSSKGHAPFTGSFLSFGYGKYQIKIGGGYTEGAPLWFNTVNGDLEGNSQNEWRQIYDSLNPPPNTAPVRVIILSPEVITSMGSYTFPDGITWYDIVELGVTWTGTTGTTKQTNVYDTHVWNGVSLNSSTTDFAGYLPVASTGLNFGTVAKTSGNGFTLSTTSASGKVQGMYAYITAEAAARLATRNMHIDKAGNILDAKKIAQLAKNITTAKEHAELEAKEVRDWNDSIFMEIVHQRSFLDAIQEEPDSASKSRMIIKHEEEISLLESKYKAEPESNSLTK</sequence>
<reference evidence="1" key="1">
    <citation type="submission" date="2020-09" db="EMBL/GenBank/DDBJ databases">
        <title>Genome sequence of Vibrio parahaemolyticus isolates.</title>
        <authorList>
            <person name="Hammerl J.A."/>
            <person name="Strauch E."/>
        </authorList>
    </citation>
    <scope>NUCLEOTIDE SEQUENCE</scope>
    <source>
        <strain evidence="1">17-VB00146</strain>
    </source>
</reference>
<proteinExistence type="predicted"/>